<dbReference type="RefSeq" id="WP_126842769.1">
    <property type="nucleotide sequence ID" value="NZ_PIQH01000015.1"/>
</dbReference>
<protein>
    <submittedName>
        <fullName evidence="1">Uncharacterized protein</fullName>
    </submittedName>
</protein>
<organism evidence="1 2">
    <name type="scientific">Idiomarina tyrosinivorans</name>
    <dbReference type="NCBI Taxonomy" id="1445662"/>
    <lineage>
        <taxon>Bacteria</taxon>
        <taxon>Pseudomonadati</taxon>
        <taxon>Pseudomonadota</taxon>
        <taxon>Gammaproteobacteria</taxon>
        <taxon>Alteromonadales</taxon>
        <taxon>Idiomarinaceae</taxon>
        <taxon>Idiomarina</taxon>
    </lineage>
</organism>
<name>A0A432ZF28_9GAMM</name>
<keyword evidence="2" id="KW-1185">Reference proteome</keyword>
<proteinExistence type="predicted"/>
<comment type="caution">
    <text evidence="1">The sequence shown here is derived from an EMBL/GenBank/DDBJ whole genome shotgun (WGS) entry which is preliminary data.</text>
</comment>
<dbReference type="OrthoDB" id="1456570at2"/>
<sequence>MEKNIIDEIIGAFKQANMQSEAERLINLSEQLSSTDPKVKAEAINTIVGYCQMKAWGDLAVYRKAQYYKTPTEWLNALDRLAKYVKTGKSPTIKEDKFKYTCPVCGYEELEIKPYDSNGLGSEEMCQCCGFQFGHSDHACGVTHEEWRKVWIARGTPWSSRGYKPPQDWNGKEQLKRHGMWPFPT</sequence>
<dbReference type="EMBL" id="PIQH01000015">
    <property type="protein sequence ID" value="RUO76543.1"/>
    <property type="molecule type" value="Genomic_DNA"/>
</dbReference>
<reference evidence="1 2" key="1">
    <citation type="journal article" date="2011" name="Front. Microbiol.">
        <title>Genomic signatures of strain selection and enhancement in Bacillus atrophaeus var. globigii, a historical biowarfare simulant.</title>
        <authorList>
            <person name="Gibbons H.S."/>
            <person name="Broomall S.M."/>
            <person name="McNew L.A."/>
            <person name="Daligault H."/>
            <person name="Chapman C."/>
            <person name="Bruce D."/>
            <person name="Karavis M."/>
            <person name="Krepps M."/>
            <person name="McGregor P.A."/>
            <person name="Hong C."/>
            <person name="Park K.H."/>
            <person name="Akmal A."/>
            <person name="Feldman A."/>
            <person name="Lin J.S."/>
            <person name="Chang W.E."/>
            <person name="Higgs B.W."/>
            <person name="Demirev P."/>
            <person name="Lindquist J."/>
            <person name="Liem A."/>
            <person name="Fochler E."/>
            <person name="Read T.D."/>
            <person name="Tapia R."/>
            <person name="Johnson S."/>
            <person name="Bishop-Lilly K.A."/>
            <person name="Detter C."/>
            <person name="Han C."/>
            <person name="Sozhamannan S."/>
            <person name="Rosenzweig C.N."/>
            <person name="Skowronski E.W."/>
        </authorList>
    </citation>
    <scope>NUCLEOTIDE SEQUENCE [LARGE SCALE GENOMIC DNA]</scope>
    <source>
        <strain evidence="1 2">CC-PW-9</strain>
    </source>
</reference>
<evidence type="ECO:0000313" key="2">
    <source>
        <dbReference type="Proteomes" id="UP000287996"/>
    </source>
</evidence>
<dbReference type="Proteomes" id="UP000287996">
    <property type="component" value="Unassembled WGS sequence"/>
</dbReference>
<gene>
    <name evidence="1" type="ORF">CWI84_11680</name>
</gene>
<dbReference type="AlphaFoldDB" id="A0A432ZF28"/>
<accession>A0A432ZF28</accession>
<evidence type="ECO:0000313" key="1">
    <source>
        <dbReference type="EMBL" id="RUO76543.1"/>
    </source>
</evidence>